<dbReference type="PANTHER" id="PTHR45702">
    <property type="entry name" value="ADAM10/ADAM17 METALLOPEPTIDASE FAMILY MEMBER"/>
    <property type="match status" value="1"/>
</dbReference>
<dbReference type="EMBL" id="JARKHS020022059">
    <property type="protein sequence ID" value="KAK8769800.1"/>
    <property type="molecule type" value="Genomic_DNA"/>
</dbReference>
<protein>
    <recommendedName>
        <fullName evidence="4">Peptidase M12B domain-containing protein</fullName>
    </recommendedName>
</protein>
<feature type="region of interest" description="Disordered" evidence="1">
    <location>
        <begin position="1"/>
        <end position="23"/>
    </location>
</feature>
<keyword evidence="3" id="KW-1185">Reference proteome</keyword>
<dbReference type="InterPro" id="IPR024079">
    <property type="entry name" value="MetalloPept_cat_dom_sf"/>
</dbReference>
<dbReference type="Proteomes" id="UP001321473">
    <property type="component" value="Unassembled WGS sequence"/>
</dbReference>
<organism evidence="2 3">
    <name type="scientific">Amblyomma americanum</name>
    <name type="common">Lone star tick</name>
    <dbReference type="NCBI Taxonomy" id="6943"/>
    <lineage>
        <taxon>Eukaryota</taxon>
        <taxon>Metazoa</taxon>
        <taxon>Ecdysozoa</taxon>
        <taxon>Arthropoda</taxon>
        <taxon>Chelicerata</taxon>
        <taxon>Arachnida</taxon>
        <taxon>Acari</taxon>
        <taxon>Parasitiformes</taxon>
        <taxon>Ixodida</taxon>
        <taxon>Ixodoidea</taxon>
        <taxon>Ixodidae</taxon>
        <taxon>Amblyomminae</taxon>
        <taxon>Amblyomma</taxon>
    </lineage>
</organism>
<dbReference type="SUPFAM" id="SSF55486">
    <property type="entry name" value="Metalloproteases ('zincins'), catalytic domain"/>
    <property type="match status" value="1"/>
</dbReference>
<dbReference type="Pfam" id="PF13574">
    <property type="entry name" value="Reprolysin_2"/>
    <property type="match status" value="1"/>
</dbReference>
<proteinExistence type="predicted"/>
<evidence type="ECO:0008006" key="4">
    <source>
        <dbReference type="Google" id="ProtNLM"/>
    </source>
</evidence>
<gene>
    <name evidence="2" type="ORF">V5799_013735</name>
</gene>
<dbReference type="AlphaFoldDB" id="A0AAQ4E526"/>
<dbReference type="GO" id="GO:0004222">
    <property type="term" value="F:metalloendopeptidase activity"/>
    <property type="evidence" value="ECO:0007669"/>
    <property type="project" value="TreeGrafter"/>
</dbReference>
<dbReference type="InterPro" id="IPR051489">
    <property type="entry name" value="ADAM_Metalloproteinase"/>
</dbReference>
<evidence type="ECO:0000256" key="1">
    <source>
        <dbReference type="SAM" id="MobiDB-lite"/>
    </source>
</evidence>
<dbReference type="GO" id="GO:0005886">
    <property type="term" value="C:plasma membrane"/>
    <property type="evidence" value="ECO:0007669"/>
    <property type="project" value="TreeGrafter"/>
</dbReference>
<comment type="caution">
    <text evidence="2">The sequence shown here is derived from an EMBL/GenBank/DDBJ whole genome shotgun (WGS) entry which is preliminary data.</text>
</comment>
<sequence>MLGVCDKNRLAPEDPSKPQHGLSRLSFNTGMITFINYGQYVSQAASEITLCHEIGHNFGSPVSMSTRND</sequence>
<name>A0AAQ4E526_AMBAM</name>
<evidence type="ECO:0000313" key="3">
    <source>
        <dbReference type="Proteomes" id="UP001321473"/>
    </source>
</evidence>
<reference evidence="2 3" key="1">
    <citation type="journal article" date="2023" name="Arcadia Sci">
        <title>De novo assembly of a long-read Amblyomma americanum tick genome.</title>
        <authorList>
            <person name="Chou S."/>
            <person name="Poskanzer K.E."/>
            <person name="Rollins M."/>
            <person name="Thuy-Boun P.S."/>
        </authorList>
    </citation>
    <scope>NUCLEOTIDE SEQUENCE [LARGE SCALE GENOMIC DNA]</scope>
    <source>
        <strain evidence="2">F_SG_1</strain>
        <tissue evidence="2">Salivary glands</tissue>
    </source>
</reference>
<feature type="compositionally biased region" description="Basic and acidic residues" evidence="1">
    <location>
        <begin position="1"/>
        <end position="17"/>
    </location>
</feature>
<dbReference type="GO" id="GO:0007219">
    <property type="term" value="P:Notch signaling pathway"/>
    <property type="evidence" value="ECO:0007669"/>
    <property type="project" value="TreeGrafter"/>
</dbReference>
<evidence type="ECO:0000313" key="2">
    <source>
        <dbReference type="EMBL" id="KAK8769800.1"/>
    </source>
</evidence>
<accession>A0AAQ4E526</accession>
<dbReference type="Gene3D" id="3.40.390.10">
    <property type="entry name" value="Collagenase (Catalytic Domain)"/>
    <property type="match status" value="1"/>
</dbReference>
<dbReference type="PANTHER" id="PTHR45702:SF2">
    <property type="entry name" value="KUZBANIAN, ISOFORM A"/>
    <property type="match status" value="1"/>
</dbReference>
<dbReference type="GO" id="GO:0006509">
    <property type="term" value="P:membrane protein ectodomain proteolysis"/>
    <property type="evidence" value="ECO:0007669"/>
    <property type="project" value="TreeGrafter"/>
</dbReference>